<dbReference type="Pfam" id="PF07676">
    <property type="entry name" value="PD40"/>
    <property type="match status" value="3"/>
</dbReference>
<organism evidence="8 9">
    <name type="scientific">Negadavirga shengliensis</name>
    <dbReference type="NCBI Taxonomy" id="1389218"/>
    <lineage>
        <taxon>Bacteria</taxon>
        <taxon>Pseudomonadati</taxon>
        <taxon>Bacteroidota</taxon>
        <taxon>Cytophagia</taxon>
        <taxon>Cytophagales</taxon>
        <taxon>Cyclobacteriaceae</taxon>
        <taxon>Negadavirga</taxon>
    </lineage>
</organism>
<dbReference type="InterPro" id="IPR011990">
    <property type="entry name" value="TPR-like_helical_dom_sf"/>
</dbReference>
<dbReference type="SUPFAM" id="SSF82171">
    <property type="entry name" value="DPP6 N-terminal domain-like"/>
    <property type="match status" value="1"/>
</dbReference>
<dbReference type="PROSITE" id="PS51123">
    <property type="entry name" value="OMPA_2"/>
    <property type="match status" value="1"/>
</dbReference>
<keyword evidence="9" id="KW-1185">Reference proteome</keyword>
<dbReference type="CDD" id="cd07185">
    <property type="entry name" value="OmpA_C-like"/>
    <property type="match status" value="1"/>
</dbReference>
<evidence type="ECO:0000256" key="1">
    <source>
        <dbReference type="ARBA" id="ARBA00004442"/>
    </source>
</evidence>
<feature type="signal peptide" evidence="6">
    <location>
        <begin position="1"/>
        <end position="22"/>
    </location>
</feature>
<evidence type="ECO:0000256" key="5">
    <source>
        <dbReference type="SAM" id="MobiDB-lite"/>
    </source>
</evidence>
<dbReference type="Gene3D" id="2.120.10.30">
    <property type="entry name" value="TolB, C-terminal domain"/>
    <property type="match status" value="1"/>
</dbReference>
<dbReference type="PANTHER" id="PTHR30329">
    <property type="entry name" value="STATOR ELEMENT OF FLAGELLAR MOTOR COMPLEX"/>
    <property type="match status" value="1"/>
</dbReference>
<evidence type="ECO:0000256" key="4">
    <source>
        <dbReference type="PROSITE-ProRule" id="PRU00473"/>
    </source>
</evidence>
<dbReference type="InterPro" id="IPR006665">
    <property type="entry name" value="OmpA-like"/>
</dbReference>
<reference evidence="9" key="1">
    <citation type="journal article" date="2019" name="Int. J. Syst. Evol. Microbiol.">
        <title>The Global Catalogue of Microorganisms (GCM) 10K type strain sequencing project: providing services to taxonomists for standard genome sequencing and annotation.</title>
        <authorList>
            <consortium name="The Broad Institute Genomics Platform"/>
            <consortium name="The Broad Institute Genome Sequencing Center for Infectious Disease"/>
            <person name="Wu L."/>
            <person name="Ma J."/>
        </authorList>
    </citation>
    <scope>NUCLEOTIDE SEQUENCE [LARGE SCALE GENOMIC DNA]</scope>
    <source>
        <strain evidence="9">CGMCC 4.7466</strain>
    </source>
</reference>
<gene>
    <name evidence="8" type="ORF">ACFPFU_22555</name>
</gene>
<dbReference type="InterPro" id="IPR050330">
    <property type="entry name" value="Bact_OuterMem_StrucFunc"/>
</dbReference>
<dbReference type="Gene3D" id="3.30.1330.60">
    <property type="entry name" value="OmpA-like domain"/>
    <property type="match status" value="1"/>
</dbReference>
<feature type="chain" id="PRO_5045220403" evidence="6">
    <location>
        <begin position="23"/>
        <end position="638"/>
    </location>
</feature>
<dbReference type="SUPFAM" id="SSF103088">
    <property type="entry name" value="OmpA-like"/>
    <property type="match status" value="1"/>
</dbReference>
<dbReference type="PRINTS" id="PR01023">
    <property type="entry name" value="NAFLGMOTY"/>
</dbReference>
<dbReference type="Pfam" id="PF00691">
    <property type="entry name" value="OmpA"/>
    <property type="match status" value="1"/>
</dbReference>
<sequence>MYKFTFIFSVVLMVTSCTQLLAQDYSVVDRRAIKHFEEGENYLSRRQFEEAAEKFQAAYERSNDFYEAYVKHSQILLSRGRAEDALEIARKGEIRVKNNDTFKGQFAWLISQILLNKGAFPEAVRKFEEAVPYMGEFTQSGFFKEKKKQMDFIAAEIRQPKSLTKERLPDPINGFRLQYFPVLTADSQKILFTKRDGLNNHEHEDIYVAYQDNGNWTKPISISSAINTRYNEGTCTISADGNILIFTSCDTPDSFGSCDLYIAEKVSGDWQKPVNMGKNVNTRYWDSQPSLSADGSVLFFSSNRKDGHGGNDIWYTERNENGTWSEAKNVGPYVNTSKDEVSPFIFFNNEVLFFASDGHVGFGGKDLYMSRFEQGQFGDPVNLGYPINDQNDQLALFITAQKDYAYYTENSYRGGNVDSSFIYRFNFPKEIDLGEKIIVSEGRVYSQSTGEPVEAKLSLVDLNNDSTLYRFQSDGKEGQFTMLYPDKAFTGLYVEKKGYIPKIYNVEKDSLKDRRNIEIELVPVETGKNFVFENIFFDFDKADLKDESVSSLRRLKHFLDEHPDVSILIEGHTDNIGNPAYNENLSKRRADSVKDYLASLGVAPSRLKTEGKGDSEPIKPNNTEENRSLNRRIEIIIL</sequence>
<evidence type="ECO:0000256" key="3">
    <source>
        <dbReference type="ARBA" id="ARBA00023237"/>
    </source>
</evidence>
<proteinExistence type="predicted"/>
<dbReference type="InterPro" id="IPR006664">
    <property type="entry name" value="OMP_bac"/>
</dbReference>
<dbReference type="InterPro" id="IPR036737">
    <property type="entry name" value="OmpA-like_sf"/>
</dbReference>
<dbReference type="InterPro" id="IPR011659">
    <property type="entry name" value="WD40"/>
</dbReference>
<accession>A0ABV9T6Z6</accession>
<protein>
    <submittedName>
        <fullName evidence="8">OmpA family protein</fullName>
    </submittedName>
</protein>
<keyword evidence="2 4" id="KW-0472">Membrane</keyword>
<dbReference type="PRINTS" id="PR01021">
    <property type="entry name" value="OMPADOMAIN"/>
</dbReference>
<dbReference type="SUPFAM" id="SSF48452">
    <property type="entry name" value="TPR-like"/>
    <property type="match status" value="1"/>
</dbReference>
<name>A0ABV9T6Z6_9BACT</name>
<dbReference type="EMBL" id="JBHSJJ010000018">
    <property type="protein sequence ID" value="MFC4874503.1"/>
    <property type="molecule type" value="Genomic_DNA"/>
</dbReference>
<keyword evidence="3" id="KW-0998">Cell outer membrane</keyword>
<comment type="subcellular location">
    <subcellularLocation>
        <location evidence="1">Cell outer membrane</location>
    </subcellularLocation>
</comment>
<feature type="domain" description="OmpA-like" evidence="7">
    <location>
        <begin position="524"/>
        <end position="638"/>
    </location>
</feature>
<evidence type="ECO:0000259" key="7">
    <source>
        <dbReference type="PROSITE" id="PS51123"/>
    </source>
</evidence>
<dbReference type="InterPro" id="IPR011042">
    <property type="entry name" value="6-blade_b-propeller_TolB-like"/>
</dbReference>
<dbReference type="PANTHER" id="PTHR30329:SF21">
    <property type="entry name" value="LIPOPROTEIN YIAD-RELATED"/>
    <property type="match status" value="1"/>
</dbReference>
<evidence type="ECO:0000256" key="2">
    <source>
        <dbReference type="ARBA" id="ARBA00023136"/>
    </source>
</evidence>
<dbReference type="Gene3D" id="1.25.40.10">
    <property type="entry name" value="Tetratricopeptide repeat domain"/>
    <property type="match status" value="1"/>
</dbReference>
<feature type="compositionally biased region" description="Basic and acidic residues" evidence="5">
    <location>
        <begin position="607"/>
        <end position="625"/>
    </location>
</feature>
<feature type="region of interest" description="Disordered" evidence="5">
    <location>
        <begin position="606"/>
        <end position="625"/>
    </location>
</feature>
<keyword evidence="6" id="KW-0732">Signal</keyword>
<dbReference type="Proteomes" id="UP001595818">
    <property type="component" value="Unassembled WGS sequence"/>
</dbReference>
<evidence type="ECO:0000313" key="9">
    <source>
        <dbReference type="Proteomes" id="UP001595818"/>
    </source>
</evidence>
<evidence type="ECO:0000313" key="8">
    <source>
        <dbReference type="EMBL" id="MFC4874503.1"/>
    </source>
</evidence>
<dbReference type="RefSeq" id="WP_377068410.1">
    <property type="nucleotide sequence ID" value="NZ_JBHSJJ010000018.1"/>
</dbReference>
<evidence type="ECO:0000256" key="6">
    <source>
        <dbReference type="SAM" id="SignalP"/>
    </source>
</evidence>
<dbReference type="PROSITE" id="PS51257">
    <property type="entry name" value="PROKAR_LIPOPROTEIN"/>
    <property type="match status" value="1"/>
</dbReference>
<comment type="caution">
    <text evidence="8">The sequence shown here is derived from an EMBL/GenBank/DDBJ whole genome shotgun (WGS) entry which is preliminary data.</text>
</comment>